<gene>
    <name evidence="5" type="ORF">DCK97_00565</name>
</gene>
<evidence type="ECO:0000259" key="4">
    <source>
        <dbReference type="Pfam" id="PF04879"/>
    </source>
</evidence>
<dbReference type="EMBL" id="DMAI01000008">
    <property type="protein sequence ID" value="HAE45889.1"/>
    <property type="molecule type" value="Genomic_DNA"/>
</dbReference>
<dbReference type="GO" id="GO:0016491">
    <property type="term" value="F:oxidoreductase activity"/>
    <property type="evidence" value="ECO:0007669"/>
    <property type="project" value="InterPro"/>
</dbReference>
<accession>A0A3B9IF90</accession>
<name>A0A3B9IF90_9PROT</name>
<keyword evidence="1" id="KW-0479">Metal-binding</keyword>
<evidence type="ECO:0000313" key="6">
    <source>
        <dbReference type="Proteomes" id="UP000257706"/>
    </source>
</evidence>
<reference evidence="5 6" key="1">
    <citation type="journal article" date="2018" name="Nat. Biotechnol.">
        <title>A standardized bacterial taxonomy based on genome phylogeny substantially revises the tree of life.</title>
        <authorList>
            <person name="Parks D.H."/>
            <person name="Chuvochina M."/>
            <person name="Waite D.W."/>
            <person name="Rinke C."/>
            <person name="Skarshewski A."/>
            <person name="Chaumeil P.A."/>
            <person name="Hugenholtz P."/>
        </authorList>
    </citation>
    <scope>NUCLEOTIDE SEQUENCE [LARGE SCALE GENOMIC DNA]</scope>
    <source>
        <strain evidence="5">UBA8739</strain>
    </source>
</reference>
<dbReference type="Pfam" id="PF04879">
    <property type="entry name" value="Molybdop_Fe4S4"/>
    <property type="match status" value="1"/>
</dbReference>
<evidence type="ECO:0000256" key="2">
    <source>
        <dbReference type="ARBA" id="ARBA00023004"/>
    </source>
</evidence>
<keyword evidence="2" id="KW-0408">Iron</keyword>
<dbReference type="Proteomes" id="UP000257706">
    <property type="component" value="Unassembled WGS sequence"/>
</dbReference>
<evidence type="ECO:0000256" key="1">
    <source>
        <dbReference type="ARBA" id="ARBA00022723"/>
    </source>
</evidence>
<proteinExistence type="predicted"/>
<feature type="non-terminal residue" evidence="5">
    <location>
        <position position="35"/>
    </location>
</feature>
<keyword evidence="3" id="KW-0411">Iron-sulfur</keyword>
<protein>
    <recommendedName>
        <fullName evidence="4">4Fe-4S Mo/W bis-MGD-type domain-containing protein</fullName>
    </recommendedName>
</protein>
<organism evidence="5 6">
    <name type="scientific">Tistrella mobilis</name>
    <dbReference type="NCBI Taxonomy" id="171437"/>
    <lineage>
        <taxon>Bacteria</taxon>
        <taxon>Pseudomonadati</taxon>
        <taxon>Pseudomonadota</taxon>
        <taxon>Alphaproteobacteria</taxon>
        <taxon>Geminicoccales</taxon>
        <taxon>Geminicoccaceae</taxon>
        <taxon>Tistrella</taxon>
    </lineage>
</organism>
<dbReference type="GO" id="GO:0046872">
    <property type="term" value="F:metal ion binding"/>
    <property type="evidence" value="ECO:0007669"/>
    <property type="project" value="UniProtKB-KW"/>
</dbReference>
<evidence type="ECO:0000313" key="5">
    <source>
        <dbReference type="EMBL" id="HAE45889.1"/>
    </source>
</evidence>
<dbReference type="SUPFAM" id="SSF53706">
    <property type="entry name" value="Formate dehydrogenase/DMSO reductase, domains 1-3"/>
    <property type="match status" value="1"/>
</dbReference>
<feature type="domain" description="4Fe-4S Mo/W bis-MGD-type" evidence="4">
    <location>
        <begin position="10"/>
        <end position="28"/>
    </location>
</feature>
<comment type="caution">
    <text evidence="5">The sequence shown here is derived from an EMBL/GenBank/DDBJ whole genome shotgun (WGS) entry which is preliminary data.</text>
</comment>
<dbReference type="AlphaFoldDB" id="A0A3B9IF90"/>
<dbReference type="InterPro" id="IPR006963">
    <property type="entry name" value="Mopterin_OxRdtase_4Fe-4S_dom"/>
</dbReference>
<dbReference type="Gene3D" id="2.20.25.90">
    <property type="entry name" value="ADC-like domains"/>
    <property type="match status" value="1"/>
</dbReference>
<sequence length="35" mass="3371">MTALPPPAAIRTTCAYCGVGCGVLARPDGAGGLLP</sequence>
<dbReference type="GO" id="GO:0051536">
    <property type="term" value="F:iron-sulfur cluster binding"/>
    <property type="evidence" value="ECO:0007669"/>
    <property type="project" value="UniProtKB-KW"/>
</dbReference>
<evidence type="ECO:0000256" key="3">
    <source>
        <dbReference type="ARBA" id="ARBA00023014"/>
    </source>
</evidence>